<dbReference type="Proteomes" id="UP000245252">
    <property type="component" value="Unassembled WGS sequence"/>
</dbReference>
<feature type="domain" description="Molybdenum cofactor biosynthesis protein F N-terminal" evidence="1">
    <location>
        <begin position="8"/>
        <end position="107"/>
    </location>
</feature>
<accession>A0A2U2DLA6</accession>
<evidence type="ECO:0000313" key="4">
    <source>
        <dbReference type="Proteomes" id="UP000245252"/>
    </source>
</evidence>
<dbReference type="OrthoDB" id="8537304at2"/>
<evidence type="ECO:0000259" key="2">
    <source>
        <dbReference type="Pfam" id="PF17409"/>
    </source>
</evidence>
<dbReference type="Pfam" id="PF10703">
    <property type="entry name" value="MoaF"/>
    <property type="match status" value="1"/>
</dbReference>
<reference evidence="3 4" key="1">
    <citation type="submission" date="2018-05" db="EMBL/GenBank/DDBJ databases">
        <title>The draft genome of strain NS-104.</title>
        <authorList>
            <person name="Hang P."/>
            <person name="Jiang J."/>
        </authorList>
    </citation>
    <scope>NUCLEOTIDE SEQUENCE [LARGE SCALE GENOMIC DNA]</scope>
    <source>
        <strain evidence="3 4">NS-104</strain>
    </source>
</reference>
<dbReference type="InterPro" id="IPR024724">
    <property type="entry name" value="MoaF_N"/>
</dbReference>
<dbReference type="AlphaFoldDB" id="A0A2U2DLA6"/>
<protein>
    <submittedName>
        <fullName evidence="3">Molybdenum cofactor biosynthesis protein F</fullName>
    </submittedName>
</protein>
<feature type="domain" description="MoaF C-terminal" evidence="2">
    <location>
        <begin position="141"/>
        <end position="249"/>
    </location>
</feature>
<evidence type="ECO:0000259" key="1">
    <source>
        <dbReference type="Pfam" id="PF10703"/>
    </source>
</evidence>
<dbReference type="RefSeq" id="WP_109460492.1">
    <property type="nucleotide sequence ID" value="NZ_QFBC01000012.1"/>
</dbReference>
<comment type="caution">
    <text evidence="3">The sequence shown here is derived from an EMBL/GenBank/DDBJ whole genome shotgun (WGS) entry which is preliminary data.</text>
</comment>
<dbReference type="EMBL" id="QFBC01000012">
    <property type="protein sequence ID" value="PWE54085.1"/>
    <property type="molecule type" value="Genomic_DNA"/>
</dbReference>
<keyword evidence="4" id="KW-1185">Reference proteome</keyword>
<dbReference type="Pfam" id="PF17409">
    <property type="entry name" value="MoaF_C"/>
    <property type="match status" value="1"/>
</dbReference>
<name>A0A2U2DLA6_9HYPH</name>
<organism evidence="3 4">
    <name type="scientific">Metarhizobium album</name>
    <dbReference type="NCBI Taxonomy" id="2182425"/>
    <lineage>
        <taxon>Bacteria</taxon>
        <taxon>Pseudomonadati</taxon>
        <taxon>Pseudomonadota</taxon>
        <taxon>Alphaproteobacteria</taxon>
        <taxon>Hyphomicrobiales</taxon>
        <taxon>Rhizobiaceae</taxon>
        <taxon>Metarhizobium</taxon>
    </lineage>
</organism>
<sequence>MTQQNPKDWKTYDQFAYGIDTNRLPLTQALDGSSHTIHFDDGRTLSLAFSGQSVEWSDGGQSGKDTVEVVTVAPDTYFIEIAYAGKPLEAETVIINTATRRALSILSIVRPKEETVGEPQVGQIFRPGVLAGGVASGFVPAESRDLIGLRAHFTYSPNHVYEHTYLSSQRYAWQCLVGVQRGHGDVDLATTYKFAEGQYVFTFREFKIPVASTFFYNFDDLRSTGKFLGINGQGAIQNSNAGAFIRKASATFYLPGQDPV</sequence>
<gene>
    <name evidence="3" type="ORF">DEM27_22555</name>
</gene>
<evidence type="ECO:0000313" key="3">
    <source>
        <dbReference type="EMBL" id="PWE54085.1"/>
    </source>
</evidence>
<proteinExistence type="predicted"/>
<dbReference type="InterPro" id="IPR035348">
    <property type="entry name" value="MoaF_C"/>
</dbReference>